<name>A0A5J5AZE1_9ASTE</name>
<reference evidence="4 5" key="1">
    <citation type="submission" date="2019-09" db="EMBL/GenBank/DDBJ databases">
        <title>A chromosome-level genome assembly of the Chinese tupelo Nyssa sinensis.</title>
        <authorList>
            <person name="Yang X."/>
            <person name="Kang M."/>
            <person name="Yang Y."/>
            <person name="Xiong H."/>
            <person name="Wang M."/>
            <person name="Zhang Z."/>
            <person name="Wang Z."/>
            <person name="Wu H."/>
            <person name="Ma T."/>
            <person name="Liu J."/>
            <person name="Xi Z."/>
        </authorList>
    </citation>
    <scope>NUCLEOTIDE SEQUENCE [LARGE SCALE GENOMIC DNA]</scope>
    <source>
        <strain evidence="4">J267</strain>
        <tissue evidence="4">Leaf</tissue>
    </source>
</reference>
<evidence type="ECO:0000259" key="3">
    <source>
        <dbReference type="PROSITE" id="PS50102"/>
    </source>
</evidence>
<dbReference type="InterPro" id="IPR000504">
    <property type="entry name" value="RRM_dom"/>
</dbReference>
<dbReference type="EMBL" id="CM018040">
    <property type="protein sequence ID" value="KAA8535749.1"/>
    <property type="molecule type" value="Genomic_DNA"/>
</dbReference>
<dbReference type="Gene3D" id="3.80.10.10">
    <property type="entry name" value="Ribonuclease Inhibitor"/>
    <property type="match status" value="2"/>
</dbReference>
<dbReference type="InterPro" id="IPR044974">
    <property type="entry name" value="Disease_R_plants"/>
</dbReference>
<keyword evidence="5" id="KW-1185">Reference proteome</keyword>
<dbReference type="InterPro" id="IPR058546">
    <property type="entry name" value="RPS4B/Roq1-like_LRR"/>
</dbReference>
<keyword evidence="2" id="KW-0694">RNA-binding</keyword>
<accession>A0A5J5AZE1</accession>
<organism evidence="4 5">
    <name type="scientific">Nyssa sinensis</name>
    <dbReference type="NCBI Taxonomy" id="561372"/>
    <lineage>
        <taxon>Eukaryota</taxon>
        <taxon>Viridiplantae</taxon>
        <taxon>Streptophyta</taxon>
        <taxon>Embryophyta</taxon>
        <taxon>Tracheophyta</taxon>
        <taxon>Spermatophyta</taxon>
        <taxon>Magnoliopsida</taxon>
        <taxon>eudicotyledons</taxon>
        <taxon>Gunneridae</taxon>
        <taxon>Pentapetalae</taxon>
        <taxon>asterids</taxon>
        <taxon>Cornales</taxon>
        <taxon>Nyssaceae</taxon>
        <taxon>Nyssa</taxon>
    </lineage>
</organism>
<sequence>MNRLRMLIFRNIVTPSRRVEYLPPKLMWLEWNGYPSKSLPRSFDANGLRGLIMCGSGIKRPWKGKKQLHNLTVINLSKSYELRRIPDFSGVPNLEILDLHSCTNLVEVHPSIGVLKKLTHLYLWYCENLKSFPSSIQLPSLEYLDLHCCLKLKKFPEIHGNMERLSKLYLAGTGIKDLPSSIQHLTNLSVIWLYSSKNLRILSSAIGSVKSLEALYLSGCLSLLTELHLSDCNMLDGALPSDIGNLSSLEELNLGGNNFVNLPESINRLSRLEILRLVRCKDLEALPRFPSNIVQLTADECPSLKDVPVLSMNGKLVAVSFMNCFKLLQNNQSENMAEKLLLWMLQALVKNDRGYGIFLPGIEIPQYFSHQNPGHSITIQLQPEESYTEPAKDAKIFVGNLPFDVKSEKLAHLFEQAGVVEIAEVIYNRETDRSRGFGFVTMSTVEDAEKAVLMFHRYSFSSL</sequence>
<dbReference type="SMART" id="SM00360">
    <property type="entry name" value="RRM"/>
    <property type="match status" value="1"/>
</dbReference>
<dbReference type="Gene3D" id="3.30.70.330">
    <property type="match status" value="1"/>
</dbReference>
<evidence type="ECO:0000256" key="2">
    <source>
        <dbReference type="PROSITE-ProRule" id="PRU00176"/>
    </source>
</evidence>
<dbReference type="PANTHER" id="PTHR11017:SF559">
    <property type="entry name" value="DISEASE RESISTANCE PROTEIN CHL1"/>
    <property type="match status" value="1"/>
</dbReference>
<dbReference type="SUPFAM" id="SSF52058">
    <property type="entry name" value="L domain-like"/>
    <property type="match status" value="1"/>
</dbReference>
<dbReference type="GO" id="GO:0006952">
    <property type="term" value="P:defense response"/>
    <property type="evidence" value="ECO:0007669"/>
    <property type="project" value="InterPro"/>
</dbReference>
<dbReference type="Pfam" id="PF00560">
    <property type="entry name" value="LRR_1"/>
    <property type="match status" value="2"/>
</dbReference>
<keyword evidence="1" id="KW-0611">Plant defense</keyword>
<evidence type="ECO:0000256" key="1">
    <source>
        <dbReference type="ARBA" id="ARBA00022821"/>
    </source>
</evidence>
<dbReference type="OrthoDB" id="1733683at2759"/>
<dbReference type="PANTHER" id="PTHR11017">
    <property type="entry name" value="LEUCINE-RICH REPEAT-CONTAINING PROTEIN"/>
    <property type="match status" value="1"/>
</dbReference>
<dbReference type="PROSITE" id="PS51450">
    <property type="entry name" value="LRR"/>
    <property type="match status" value="1"/>
</dbReference>
<dbReference type="AlphaFoldDB" id="A0A5J5AZE1"/>
<dbReference type="Pfam" id="PF00076">
    <property type="entry name" value="RRM_1"/>
    <property type="match status" value="1"/>
</dbReference>
<gene>
    <name evidence="4" type="ORF">F0562_030749</name>
</gene>
<dbReference type="InterPro" id="IPR012677">
    <property type="entry name" value="Nucleotide-bd_a/b_plait_sf"/>
</dbReference>
<feature type="domain" description="RRM" evidence="3">
    <location>
        <begin position="394"/>
        <end position="463"/>
    </location>
</feature>
<proteinExistence type="predicted"/>
<dbReference type="InterPro" id="IPR032675">
    <property type="entry name" value="LRR_dom_sf"/>
</dbReference>
<protein>
    <recommendedName>
        <fullName evidence="3">RRM domain-containing protein</fullName>
    </recommendedName>
</protein>
<dbReference type="InterPro" id="IPR001611">
    <property type="entry name" value="Leu-rich_rpt"/>
</dbReference>
<dbReference type="PROSITE" id="PS50102">
    <property type="entry name" value="RRM"/>
    <property type="match status" value="1"/>
</dbReference>
<dbReference type="Proteomes" id="UP000325577">
    <property type="component" value="Linkage Group LG17"/>
</dbReference>
<dbReference type="SUPFAM" id="SSF54928">
    <property type="entry name" value="RNA-binding domain, RBD"/>
    <property type="match status" value="1"/>
</dbReference>
<dbReference type="Pfam" id="PF23286">
    <property type="entry name" value="LRR_13"/>
    <property type="match status" value="1"/>
</dbReference>
<evidence type="ECO:0000313" key="5">
    <source>
        <dbReference type="Proteomes" id="UP000325577"/>
    </source>
</evidence>
<dbReference type="GO" id="GO:0003723">
    <property type="term" value="F:RNA binding"/>
    <property type="evidence" value="ECO:0007669"/>
    <property type="project" value="UniProtKB-UniRule"/>
</dbReference>
<evidence type="ECO:0000313" key="4">
    <source>
        <dbReference type="EMBL" id="KAA8535749.1"/>
    </source>
</evidence>
<dbReference type="InterPro" id="IPR035979">
    <property type="entry name" value="RBD_domain_sf"/>
</dbReference>